<dbReference type="PRINTS" id="PR00947">
    <property type="entry name" value="CUTICLE"/>
</dbReference>
<dbReference type="PROSITE" id="PS51155">
    <property type="entry name" value="CHIT_BIND_RR_2"/>
    <property type="match status" value="1"/>
</dbReference>
<dbReference type="AlphaFoldDB" id="A0A8S4RF91"/>
<evidence type="ECO:0000256" key="2">
    <source>
        <dbReference type="ARBA" id="ARBA00022729"/>
    </source>
</evidence>
<evidence type="ECO:0000313" key="5">
    <source>
        <dbReference type="EMBL" id="CAH2233996.1"/>
    </source>
</evidence>
<evidence type="ECO:0000256" key="4">
    <source>
        <dbReference type="SAM" id="MobiDB-lite"/>
    </source>
</evidence>
<dbReference type="OrthoDB" id="6423516at2759"/>
<dbReference type="EMBL" id="CAKXAJ010025020">
    <property type="protein sequence ID" value="CAH2233996.1"/>
    <property type="molecule type" value="Genomic_DNA"/>
</dbReference>
<dbReference type="GO" id="GO:0005615">
    <property type="term" value="C:extracellular space"/>
    <property type="evidence" value="ECO:0007669"/>
    <property type="project" value="TreeGrafter"/>
</dbReference>
<keyword evidence="2" id="KW-0732">Signal</keyword>
<organism evidence="5 6">
    <name type="scientific">Pararge aegeria aegeria</name>
    <dbReference type="NCBI Taxonomy" id="348720"/>
    <lineage>
        <taxon>Eukaryota</taxon>
        <taxon>Metazoa</taxon>
        <taxon>Ecdysozoa</taxon>
        <taxon>Arthropoda</taxon>
        <taxon>Hexapoda</taxon>
        <taxon>Insecta</taxon>
        <taxon>Pterygota</taxon>
        <taxon>Neoptera</taxon>
        <taxon>Endopterygota</taxon>
        <taxon>Lepidoptera</taxon>
        <taxon>Glossata</taxon>
        <taxon>Ditrysia</taxon>
        <taxon>Papilionoidea</taxon>
        <taxon>Nymphalidae</taxon>
        <taxon>Satyrinae</taxon>
        <taxon>Satyrini</taxon>
        <taxon>Parargina</taxon>
        <taxon>Pararge</taxon>
    </lineage>
</organism>
<accession>A0A8S4RF91</accession>
<sequence length="153" mass="16175">MKSPPRYEFNYAVNDPSTGDNKAQSEVREGDVVKGSYSLTEPDGTLRVVEYTADAARGFNAIVKRIGGASHPQTVQLAPVVTKQIVAPVVQQVAAPVYEQIAPIAAPINDYSAGLLNLGSWGNGWSLGGLNSWDLGALGDGLNVDRGLGGWKH</sequence>
<dbReference type="GO" id="GO:0031012">
    <property type="term" value="C:extracellular matrix"/>
    <property type="evidence" value="ECO:0007669"/>
    <property type="project" value="TreeGrafter"/>
</dbReference>
<feature type="region of interest" description="Disordered" evidence="4">
    <location>
        <begin position="1"/>
        <end position="25"/>
    </location>
</feature>
<dbReference type="InterPro" id="IPR051217">
    <property type="entry name" value="Insect_Cuticle_Struc_Prot"/>
</dbReference>
<gene>
    <name evidence="5" type="primary">jg9899</name>
    <name evidence="5" type="ORF">PAEG_LOCUS11896</name>
</gene>
<evidence type="ECO:0000256" key="3">
    <source>
        <dbReference type="PROSITE-ProRule" id="PRU00497"/>
    </source>
</evidence>
<reference evidence="5" key="1">
    <citation type="submission" date="2022-03" db="EMBL/GenBank/DDBJ databases">
        <authorList>
            <person name="Lindestad O."/>
        </authorList>
    </citation>
    <scope>NUCLEOTIDE SEQUENCE</scope>
</reference>
<evidence type="ECO:0000313" key="6">
    <source>
        <dbReference type="Proteomes" id="UP000838756"/>
    </source>
</evidence>
<dbReference type="Proteomes" id="UP000838756">
    <property type="component" value="Unassembled WGS sequence"/>
</dbReference>
<evidence type="ECO:0000256" key="1">
    <source>
        <dbReference type="ARBA" id="ARBA00022460"/>
    </source>
</evidence>
<keyword evidence="6" id="KW-1185">Reference proteome</keyword>
<dbReference type="GO" id="GO:0042302">
    <property type="term" value="F:structural constituent of cuticle"/>
    <property type="evidence" value="ECO:0007669"/>
    <property type="project" value="UniProtKB-UniRule"/>
</dbReference>
<keyword evidence="1 3" id="KW-0193">Cuticle</keyword>
<dbReference type="InterPro" id="IPR000618">
    <property type="entry name" value="Insect_cuticle"/>
</dbReference>
<dbReference type="PANTHER" id="PTHR12236:SF75">
    <property type="entry name" value="CUTICULAR PROTEIN 62BB, ISOFORM A"/>
    <property type="match status" value="1"/>
</dbReference>
<dbReference type="InterPro" id="IPR031311">
    <property type="entry name" value="CHIT_BIND_RR_consensus"/>
</dbReference>
<dbReference type="PROSITE" id="PS00233">
    <property type="entry name" value="CHIT_BIND_RR_1"/>
    <property type="match status" value="1"/>
</dbReference>
<comment type="caution">
    <text evidence="5">The sequence shown here is derived from an EMBL/GenBank/DDBJ whole genome shotgun (WGS) entry which is preliminary data.</text>
</comment>
<dbReference type="Pfam" id="PF00379">
    <property type="entry name" value="Chitin_bind_4"/>
    <property type="match status" value="1"/>
</dbReference>
<proteinExistence type="predicted"/>
<protein>
    <submittedName>
        <fullName evidence="5">Jg9899 protein</fullName>
    </submittedName>
</protein>
<dbReference type="PANTHER" id="PTHR12236">
    <property type="entry name" value="STRUCTURAL CONTITUENT OF CUTICLE"/>
    <property type="match status" value="1"/>
</dbReference>
<name>A0A8S4RF91_9NEOP</name>